<evidence type="ECO:0000313" key="4">
    <source>
        <dbReference type="Proteomes" id="UP000290191"/>
    </source>
</evidence>
<dbReference type="EMBL" id="PDKO01000013">
    <property type="protein sequence ID" value="RXJ61683.1"/>
    <property type="molecule type" value="Genomic_DNA"/>
</dbReference>
<organism evidence="3 4">
    <name type="scientific">Halarcobacter anaerophilus</name>
    <dbReference type="NCBI Taxonomy" id="877500"/>
    <lineage>
        <taxon>Bacteria</taxon>
        <taxon>Pseudomonadati</taxon>
        <taxon>Campylobacterota</taxon>
        <taxon>Epsilonproteobacteria</taxon>
        <taxon>Campylobacterales</taxon>
        <taxon>Arcobacteraceae</taxon>
        <taxon>Halarcobacter</taxon>
    </lineage>
</organism>
<dbReference type="InterPro" id="IPR003675">
    <property type="entry name" value="Rce1/LyrA-like_dom"/>
</dbReference>
<dbReference type="GO" id="GO:0080120">
    <property type="term" value="P:CAAX-box protein maturation"/>
    <property type="evidence" value="ECO:0007669"/>
    <property type="project" value="UniProtKB-ARBA"/>
</dbReference>
<sequence>MLQNKLYKQFEFIFLYAVLPALFVFDILSIKFLLATLWLMTFYSAYILKVTKCKFSLKLFDKNQLKYLLLRFFLLAIVFLFASYLCTPETFFHMAKNETKLFIFLLIFYPLVSVLPQELLYRVFFFSRYSFKLSKQKQTVLNAVLFSFSHTLFGSSLVLILTFIGGLIFSQTYLKNRSFLLVCIEHTLYGYLLFVSGIGELFLQKGTLDTIRTFF</sequence>
<dbReference type="Proteomes" id="UP000290191">
    <property type="component" value="Unassembled WGS sequence"/>
</dbReference>
<name>A0A4Q0XWV5_9BACT</name>
<dbReference type="OrthoDB" id="9805801at2"/>
<feature type="transmembrane region" description="Helical" evidence="1">
    <location>
        <begin position="67"/>
        <end position="85"/>
    </location>
</feature>
<reference evidence="3 4" key="1">
    <citation type="submission" date="2017-10" db="EMBL/GenBank/DDBJ databases">
        <title>Genomics of the genus Arcobacter.</title>
        <authorList>
            <person name="Perez-Cataluna A."/>
            <person name="Figueras M.J."/>
        </authorList>
    </citation>
    <scope>NUCLEOTIDE SEQUENCE [LARGE SCALE GENOMIC DNA]</scope>
    <source>
        <strain evidence="3 4">DSM 24636</strain>
    </source>
</reference>
<dbReference type="AlphaFoldDB" id="A0A4Q0XWV5"/>
<evidence type="ECO:0000256" key="1">
    <source>
        <dbReference type="SAM" id="Phobius"/>
    </source>
</evidence>
<keyword evidence="1" id="KW-1133">Transmembrane helix</keyword>
<evidence type="ECO:0000259" key="2">
    <source>
        <dbReference type="Pfam" id="PF02517"/>
    </source>
</evidence>
<evidence type="ECO:0000313" key="3">
    <source>
        <dbReference type="EMBL" id="RXJ61683.1"/>
    </source>
</evidence>
<feature type="transmembrane region" description="Helical" evidence="1">
    <location>
        <begin position="140"/>
        <end position="167"/>
    </location>
</feature>
<keyword evidence="4" id="KW-1185">Reference proteome</keyword>
<protein>
    <recommendedName>
        <fullName evidence="2">CAAX prenyl protease 2/Lysostaphin resistance protein A-like domain-containing protein</fullName>
    </recommendedName>
</protein>
<comment type="caution">
    <text evidence="3">The sequence shown here is derived from an EMBL/GenBank/DDBJ whole genome shotgun (WGS) entry which is preliminary data.</text>
</comment>
<feature type="transmembrane region" description="Helical" evidence="1">
    <location>
        <begin position="179"/>
        <end position="203"/>
    </location>
</feature>
<proteinExistence type="predicted"/>
<dbReference type="GO" id="GO:0004175">
    <property type="term" value="F:endopeptidase activity"/>
    <property type="evidence" value="ECO:0007669"/>
    <property type="project" value="UniProtKB-ARBA"/>
</dbReference>
<feature type="transmembrane region" description="Helical" evidence="1">
    <location>
        <begin position="13"/>
        <end position="46"/>
    </location>
</feature>
<accession>A0A4Q0XWV5</accession>
<keyword evidence="1" id="KW-0812">Transmembrane</keyword>
<feature type="transmembrane region" description="Helical" evidence="1">
    <location>
        <begin position="101"/>
        <end position="120"/>
    </location>
</feature>
<dbReference type="STRING" id="877500.GCA_000935065_00718"/>
<dbReference type="Pfam" id="PF02517">
    <property type="entry name" value="Rce1-like"/>
    <property type="match status" value="1"/>
</dbReference>
<feature type="domain" description="CAAX prenyl protease 2/Lysostaphin resistance protein A-like" evidence="2">
    <location>
        <begin position="101"/>
        <end position="189"/>
    </location>
</feature>
<gene>
    <name evidence="3" type="ORF">CRV06_12810</name>
</gene>
<keyword evidence="1" id="KW-0472">Membrane</keyword>